<dbReference type="NCBIfam" id="TIGR02226">
    <property type="entry name" value="two_anch"/>
    <property type="match status" value="1"/>
</dbReference>
<gene>
    <name evidence="3" type="ORF">JN11_04472</name>
</gene>
<reference evidence="3 4" key="1">
    <citation type="submission" date="2019-07" db="EMBL/GenBank/DDBJ databases">
        <title>Genomic Encyclopedia of Archaeal and Bacterial Type Strains, Phase II (KMG-II): from individual species to whole genera.</title>
        <authorList>
            <person name="Goeker M."/>
        </authorList>
    </citation>
    <scope>NUCLEOTIDE SEQUENCE [LARGE SCALE GENOMIC DNA]</scope>
    <source>
        <strain evidence="3 4">ATCC BAA-1854</strain>
    </source>
</reference>
<feature type="transmembrane region" description="Helical" evidence="1">
    <location>
        <begin position="53"/>
        <end position="78"/>
    </location>
</feature>
<keyword evidence="1" id="KW-1133">Transmembrane helix</keyword>
<proteinExistence type="predicted"/>
<dbReference type="EMBL" id="VLLI01000017">
    <property type="protein sequence ID" value="TWI95043.1"/>
    <property type="molecule type" value="Genomic_DNA"/>
</dbReference>
<dbReference type="InterPro" id="IPR011933">
    <property type="entry name" value="Double_TM_dom"/>
</dbReference>
<keyword evidence="4" id="KW-1185">Reference proteome</keyword>
<name>A0A562TNQ3_9SPHI</name>
<evidence type="ECO:0000313" key="4">
    <source>
        <dbReference type="Proteomes" id="UP000317010"/>
    </source>
</evidence>
<organism evidence="3 4">
    <name type="scientific">Mucilaginibacter frigoritolerans</name>
    <dbReference type="NCBI Taxonomy" id="652788"/>
    <lineage>
        <taxon>Bacteria</taxon>
        <taxon>Pseudomonadati</taxon>
        <taxon>Bacteroidota</taxon>
        <taxon>Sphingobacteriia</taxon>
        <taxon>Sphingobacteriales</taxon>
        <taxon>Sphingobacteriaceae</taxon>
        <taxon>Mucilaginibacter</taxon>
    </lineage>
</organism>
<comment type="caution">
    <text evidence="3">The sequence shown here is derived from an EMBL/GenBank/DDBJ whole genome shotgun (WGS) entry which is preliminary data.</text>
</comment>
<dbReference type="RefSeq" id="WP_144916186.1">
    <property type="nucleotide sequence ID" value="NZ_VLLI01000017.1"/>
</dbReference>
<dbReference type="AlphaFoldDB" id="A0A562TNQ3"/>
<protein>
    <submittedName>
        <fullName evidence="3">Putative membrane protein (TIGR02226 family)</fullName>
    </submittedName>
</protein>
<sequence length="501" mass="56736">MGFLSSIWLFAVAAISIPVIIHLWNVRPGKTLKVGSIALIEVSSRKSSRSFKLIDILLLLLRCLFLILIAIVLAMPYIQKEQDKSGIKGWLLIPKENFKEVYKTFKPKADSLLNAGYELHYFNSNFKKVVVKEALADATASQQKKMVPYWSLLQQLDRQAPAKLPIYLLTPNLLNNFTGNRPKIALSLKWDTYTPSDSTVTWIEKAWFTADKNVHVIIGTGKPSGTYFNAVNISSDGGEGHPYHISVNNGKAIISASDNKQSPVAIDTATLTVDVFADNNAPDAKYVKAALQTVSQFTKHPVNIKSFSDKDNLSGRKNWLFWLSDKTINPKTISHYQRVLVYESGKTAAVNSWITPGACNSATPVQQPISLYKSVIGTTYPAEVVWHDGFGKLVLGRDYKGNTAIYHFYNRFNPSWNDLVWNADFPKIMLQLIMEDDFLFDKAKYDRRIIDKQQLKPVVINAVKSSHNNYKLNTYVTRYFWLLLVLMFLAERWLANKKQLT</sequence>
<dbReference type="OrthoDB" id="890881at2"/>
<dbReference type="PANTHER" id="PTHR37464:SF1">
    <property type="entry name" value="BLL2463 PROTEIN"/>
    <property type="match status" value="1"/>
</dbReference>
<accession>A0A562TNQ3</accession>
<feature type="domain" description="Aerotolerance regulator N-terminal" evidence="2">
    <location>
        <begin position="1"/>
        <end position="76"/>
    </location>
</feature>
<evidence type="ECO:0000313" key="3">
    <source>
        <dbReference type="EMBL" id="TWI95043.1"/>
    </source>
</evidence>
<dbReference type="Proteomes" id="UP000317010">
    <property type="component" value="Unassembled WGS sequence"/>
</dbReference>
<feature type="transmembrane region" description="Helical" evidence="1">
    <location>
        <begin position="6"/>
        <end position="24"/>
    </location>
</feature>
<evidence type="ECO:0000256" key="1">
    <source>
        <dbReference type="SAM" id="Phobius"/>
    </source>
</evidence>
<dbReference type="Pfam" id="PF07584">
    <property type="entry name" value="BatA"/>
    <property type="match status" value="1"/>
</dbReference>
<keyword evidence="1" id="KW-0812">Transmembrane</keyword>
<dbReference type="PANTHER" id="PTHR37464">
    <property type="entry name" value="BLL2463 PROTEIN"/>
    <property type="match status" value="1"/>
</dbReference>
<dbReference type="InterPro" id="IPR024163">
    <property type="entry name" value="Aerotolerance_reg_N"/>
</dbReference>
<evidence type="ECO:0000259" key="2">
    <source>
        <dbReference type="Pfam" id="PF07584"/>
    </source>
</evidence>
<keyword evidence="1" id="KW-0472">Membrane</keyword>